<dbReference type="Pfam" id="PF26557">
    <property type="entry name" value="Cullin_AB"/>
    <property type="match status" value="1"/>
</dbReference>
<dbReference type="InterPro" id="IPR045093">
    <property type="entry name" value="Cullin"/>
</dbReference>
<reference evidence="7" key="1">
    <citation type="journal article" date="2014" name="Genome Biol.">
        <title>Transcriptome and methylome profiling reveals relics of genome dominance in the mesopolyploid Brassica oleracea.</title>
        <authorList>
            <person name="Parkin I.A."/>
            <person name="Koh C."/>
            <person name="Tang H."/>
            <person name="Robinson S.J."/>
            <person name="Kagale S."/>
            <person name="Clarke W.E."/>
            <person name="Town C.D."/>
            <person name="Nixon J."/>
            <person name="Krishnakumar V."/>
            <person name="Bidwell S.L."/>
            <person name="Denoeud F."/>
            <person name="Belcram H."/>
            <person name="Links M.G."/>
            <person name="Just J."/>
            <person name="Clarke C."/>
            <person name="Bender T."/>
            <person name="Huebert T."/>
            <person name="Mason A.S."/>
            <person name="Pires J.C."/>
            <person name="Barker G."/>
            <person name="Moore J."/>
            <person name="Walley P.G."/>
            <person name="Manoli S."/>
            <person name="Batley J."/>
            <person name="Edwards D."/>
            <person name="Nelson M.N."/>
            <person name="Wang X."/>
            <person name="Paterson A.H."/>
            <person name="King G."/>
            <person name="Bancroft I."/>
            <person name="Chalhoub B."/>
            <person name="Sharpe A.G."/>
        </authorList>
    </citation>
    <scope>NUCLEOTIDE SEQUENCE [LARGE SCALE GENOMIC DNA]</scope>
    <source>
        <strain evidence="7">cv. TO1000</strain>
    </source>
</reference>
<dbReference type="FunFam" id="1.10.10.10:FF:000014">
    <property type="entry name" value="Cullin 1"/>
    <property type="match status" value="1"/>
</dbReference>
<protein>
    <recommendedName>
        <fullName evidence="6">Cullin family profile domain-containing protein</fullName>
    </recommendedName>
</protein>
<organism evidence="7 8">
    <name type="scientific">Brassica oleracea var. oleracea</name>
    <dbReference type="NCBI Taxonomy" id="109376"/>
    <lineage>
        <taxon>Eukaryota</taxon>
        <taxon>Viridiplantae</taxon>
        <taxon>Streptophyta</taxon>
        <taxon>Embryophyta</taxon>
        <taxon>Tracheophyta</taxon>
        <taxon>Spermatophyta</taxon>
        <taxon>Magnoliopsida</taxon>
        <taxon>eudicotyledons</taxon>
        <taxon>Gunneridae</taxon>
        <taxon>Pentapetalae</taxon>
        <taxon>rosids</taxon>
        <taxon>malvids</taxon>
        <taxon>Brassicales</taxon>
        <taxon>Brassicaceae</taxon>
        <taxon>Brassiceae</taxon>
        <taxon>Brassica</taxon>
    </lineage>
</organism>
<dbReference type="PROSITE" id="PS50069">
    <property type="entry name" value="CULLIN_2"/>
    <property type="match status" value="1"/>
</dbReference>
<dbReference type="InterPro" id="IPR001373">
    <property type="entry name" value="Cullin_N"/>
</dbReference>
<dbReference type="SMART" id="SM00182">
    <property type="entry name" value="CULLIN"/>
    <property type="match status" value="1"/>
</dbReference>
<keyword evidence="8" id="KW-1185">Reference proteome</keyword>
<proteinExistence type="inferred from homology"/>
<name>A0A0D2ZV99_BRAOL</name>
<evidence type="ECO:0000256" key="3">
    <source>
        <dbReference type="ARBA" id="ARBA00022843"/>
    </source>
</evidence>
<comment type="similarity">
    <text evidence="1 4 5">Belongs to the cullin family.</text>
</comment>
<dbReference type="SUPFAM" id="SSF75632">
    <property type="entry name" value="Cullin homology domain"/>
    <property type="match status" value="1"/>
</dbReference>
<dbReference type="Gramene" id="Bo01564s010.1">
    <property type="protein sequence ID" value="Bo01564s010.1"/>
    <property type="gene ID" value="Bo01564s010"/>
</dbReference>
<evidence type="ECO:0000256" key="2">
    <source>
        <dbReference type="ARBA" id="ARBA00022499"/>
    </source>
</evidence>
<dbReference type="AlphaFoldDB" id="A0A0D2ZV99"/>
<dbReference type="Gene3D" id="1.10.10.10">
    <property type="entry name" value="Winged helix-like DNA-binding domain superfamily/Winged helix DNA-binding domain"/>
    <property type="match status" value="1"/>
</dbReference>
<reference evidence="7" key="2">
    <citation type="submission" date="2015-06" db="UniProtKB">
        <authorList>
            <consortium name="EnsemblPlants"/>
        </authorList>
    </citation>
    <scope>IDENTIFICATION</scope>
</reference>
<accession>A0A0D2ZV99</accession>
<dbReference type="STRING" id="109376.A0A0D2ZV99"/>
<dbReference type="eggNOG" id="KOG2166">
    <property type="taxonomic scope" value="Eukaryota"/>
</dbReference>
<dbReference type="Pfam" id="PF10557">
    <property type="entry name" value="Cullin_Nedd8"/>
    <property type="match status" value="1"/>
</dbReference>
<dbReference type="KEGG" id="boe:106321406"/>
<dbReference type="Pfam" id="PF00888">
    <property type="entry name" value="Cullin"/>
    <property type="match status" value="3"/>
</dbReference>
<evidence type="ECO:0000256" key="5">
    <source>
        <dbReference type="RuleBase" id="RU003829"/>
    </source>
</evidence>
<dbReference type="Proteomes" id="UP000032141">
    <property type="component" value="Unassembled WGS sequence"/>
</dbReference>
<feature type="domain" description="Cullin family profile" evidence="6">
    <location>
        <begin position="727"/>
        <end position="951"/>
    </location>
</feature>
<dbReference type="PANTHER" id="PTHR11932">
    <property type="entry name" value="CULLIN"/>
    <property type="match status" value="1"/>
</dbReference>
<dbReference type="InterPro" id="IPR036388">
    <property type="entry name" value="WH-like_DNA-bd_sf"/>
</dbReference>
<dbReference type="InterPro" id="IPR019559">
    <property type="entry name" value="Cullin_neddylation_domain"/>
</dbReference>
<evidence type="ECO:0000313" key="8">
    <source>
        <dbReference type="Proteomes" id="UP000032141"/>
    </source>
</evidence>
<dbReference type="InterPro" id="IPR036317">
    <property type="entry name" value="Cullin_homology_sf"/>
</dbReference>
<dbReference type="GeneID" id="106321406"/>
<dbReference type="InterPro" id="IPR059120">
    <property type="entry name" value="Cullin-like_AB"/>
</dbReference>
<dbReference type="FunFam" id="1.20.1310.10:FF:000001">
    <property type="entry name" value="Cullin 3"/>
    <property type="match status" value="1"/>
</dbReference>
<dbReference type="InterPro" id="IPR036390">
    <property type="entry name" value="WH_DNA-bd_sf"/>
</dbReference>
<keyword evidence="2" id="KW-1017">Isopeptide bond</keyword>
<dbReference type="GO" id="GO:0006511">
    <property type="term" value="P:ubiquitin-dependent protein catabolic process"/>
    <property type="evidence" value="ECO:0007669"/>
    <property type="project" value="InterPro"/>
</dbReference>
<keyword evidence="3" id="KW-0832">Ubl conjugation</keyword>
<evidence type="ECO:0000256" key="1">
    <source>
        <dbReference type="ARBA" id="ARBA00006019"/>
    </source>
</evidence>
<dbReference type="GO" id="GO:0031625">
    <property type="term" value="F:ubiquitin protein ligase binding"/>
    <property type="evidence" value="ECO:0007669"/>
    <property type="project" value="InterPro"/>
</dbReference>
<dbReference type="SUPFAM" id="SSF74788">
    <property type="entry name" value="Cullin repeat-like"/>
    <property type="match status" value="4"/>
</dbReference>
<dbReference type="Gene3D" id="1.20.1310.10">
    <property type="entry name" value="Cullin Repeats"/>
    <property type="match status" value="7"/>
</dbReference>
<dbReference type="EnsemblPlants" id="Bo01564s010.1">
    <property type="protein sequence ID" value="Bo01564s010.1"/>
    <property type="gene ID" value="Bo01564s010"/>
</dbReference>
<dbReference type="Gene3D" id="3.30.230.130">
    <property type="entry name" value="Cullin, Chain C, Domain 2"/>
    <property type="match status" value="1"/>
</dbReference>
<evidence type="ECO:0000259" key="6">
    <source>
        <dbReference type="PROSITE" id="PS50069"/>
    </source>
</evidence>
<evidence type="ECO:0000256" key="4">
    <source>
        <dbReference type="PROSITE-ProRule" id="PRU00330"/>
    </source>
</evidence>
<dbReference type="SUPFAM" id="SSF46785">
    <property type="entry name" value="Winged helix' DNA-binding domain"/>
    <property type="match status" value="1"/>
</dbReference>
<dbReference type="InterPro" id="IPR016159">
    <property type="entry name" value="Cullin_repeat-like_dom_sf"/>
</dbReference>
<dbReference type="RefSeq" id="XP_013615135.1">
    <property type="nucleotide sequence ID" value="XM_013759681.1"/>
</dbReference>
<evidence type="ECO:0000313" key="7">
    <source>
        <dbReference type="EnsemblPlants" id="Bo01564s010.1"/>
    </source>
</evidence>
<dbReference type="SMART" id="SM00884">
    <property type="entry name" value="Cullin_Nedd8"/>
    <property type="match status" value="1"/>
</dbReference>
<dbReference type="InterPro" id="IPR016158">
    <property type="entry name" value="Cullin_homology"/>
</dbReference>
<dbReference type="HOGENOM" id="CLU_004747_3_0_1"/>
<sequence length="1081" mass="122817">MDDSVSHVLLERTLAWINRVVAKFKQGLEGGEWKDEVSDEEAVNLSKDISSLCPLYGPKLYLFYERLYGTYYKHSVLPCVKNKQGEEMLRELCHRWNNHQHMVSYLAKFFGGLQKFVPELSFTSDEVCLASQVLSKRKRAGKYKASLEEVAMVTFRDQVLIASEATTALIKMITDQRDGVGIDQKLLSRVCDLYVLSGLGSEEVYEMNFESYFLYETQSYYSGKASSWIADDSFPDYLLKVEKSLKNEKERVAPYLHSSTEPKLVDVVHKALLVSVQDQLLEKENSGCRSFLSKDQKDNLSRIFRVYRAFPKRLKTFADFFKLHITEEMNSLIEQAEHALNSGRSVKDEVLFREIADLHDKYMEYVRDCFHYRSRFHNAFKEAFATLGGSLIAERLATFCDNKAGVNDLPNLYKIYDTASLSLEPVAEAFKRHVTAQVKACIQKAIDALSSGGSVEDEVLVREIGDLHDKYIEHVRDYFQYHRLFHSAFKKAFEICCKMTLGGSSIAERLATFCDSKAGVNDLPKVYKIYDTASLSLEPVAEAFELHVTARVKACIQKVKDAEALVKEIIKLHGEHMDYVGKFLENHSLFLNALKDAFKIFCNEEVDGGSSSAVTYCENLLKKAEMDDISTVYTLYHVISKGLEPVAKSFELHVTAQGNSLIKQTVDGITSGCSVKEKQVLVIRDLIDLHDKYMVYVTGWVHDLTLFHKAFNDAFRLLCSKTVGGSSMPELLAIFCDDLLKKARNGKSNDDSTIESTIDTVVKLLDFIDDRDVFAEFHRKKLAGRLLVDRNVSDESIITKLKGRFGSSLTYKMENMVLDMELVKERQLGFKAYMGDAGMLDLSVNVLNKGFWPGFKTSSVNLPCEMSQCIGAFSAYFGTITRGRKLEWIYSEGTCLVKGTFYSGPIDLIVTTLQAIVLCAFNSTETLSYQELIEQVKLSKEDLISVLHSLSCSKYVILKKEPASKTIAETDAFQFNSEFTSTSRRIRVSVPSLPLPPACEREKVAQDVDRDRRYVIDASLTRIMKSRKVLPHQQLISECVEQLSRTFKPDRAMIKKRIEDLIIRDYLVRDTEDPNKYKYVA</sequence>